<gene>
    <name evidence="10" type="primary">nuoE</name>
    <name evidence="10" type="ORF">ACERLL_08570</name>
</gene>
<dbReference type="InterPro" id="IPR042128">
    <property type="entry name" value="NuoE_dom"/>
</dbReference>
<dbReference type="NCBIfam" id="TIGR01958">
    <property type="entry name" value="nuoE_fam"/>
    <property type="match status" value="1"/>
</dbReference>
<evidence type="ECO:0000256" key="5">
    <source>
        <dbReference type="ARBA" id="ARBA00023004"/>
    </source>
</evidence>
<keyword evidence="3" id="KW-0001">2Fe-2S</keyword>
<evidence type="ECO:0000313" key="11">
    <source>
        <dbReference type="Proteomes" id="UP001575181"/>
    </source>
</evidence>
<keyword evidence="5" id="KW-0408">Iron</keyword>
<dbReference type="SUPFAM" id="SSF52833">
    <property type="entry name" value="Thioredoxin-like"/>
    <property type="match status" value="1"/>
</dbReference>
<dbReference type="PROSITE" id="PS01099">
    <property type="entry name" value="COMPLEX1_24K"/>
    <property type="match status" value="1"/>
</dbReference>
<evidence type="ECO:0000256" key="2">
    <source>
        <dbReference type="ARBA" id="ARBA00019898"/>
    </source>
</evidence>
<dbReference type="InterPro" id="IPR002023">
    <property type="entry name" value="NuoE-like"/>
</dbReference>
<keyword evidence="11" id="KW-1185">Reference proteome</keyword>
<dbReference type="Proteomes" id="UP001575181">
    <property type="component" value="Unassembled WGS sequence"/>
</dbReference>
<dbReference type="InterPro" id="IPR041921">
    <property type="entry name" value="NuoE_N"/>
</dbReference>
<evidence type="ECO:0000256" key="8">
    <source>
        <dbReference type="ARBA" id="ARBA00032788"/>
    </source>
</evidence>
<dbReference type="NCBIfam" id="NF005722">
    <property type="entry name" value="PRK07539.1-2"/>
    <property type="match status" value="1"/>
</dbReference>
<evidence type="ECO:0000256" key="4">
    <source>
        <dbReference type="ARBA" id="ARBA00022723"/>
    </source>
</evidence>
<keyword evidence="10" id="KW-0560">Oxidoreductase</keyword>
<keyword evidence="6" id="KW-0411">Iron-sulfur</keyword>
<comment type="cofactor">
    <cofactor evidence="9">
        <name>[2Fe-2S] cluster</name>
        <dbReference type="ChEBI" id="CHEBI:190135"/>
    </cofactor>
</comment>
<dbReference type="Gene3D" id="3.40.30.10">
    <property type="entry name" value="Glutaredoxin"/>
    <property type="match status" value="1"/>
</dbReference>
<comment type="similarity">
    <text evidence="1">Belongs to the complex I 24 kDa subunit family.</text>
</comment>
<evidence type="ECO:0000256" key="3">
    <source>
        <dbReference type="ARBA" id="ARBA00022714"/>
    </source>
</evidence>
<dbReference type="PANTHER" id="PTHR10371:SF3">
    <property type="entry name" value="NADH DEHYDROGENASE [UBIQUINONE] FLAVOPROTEIN 2, MITOCHONDRIAL"/>
    <property type="match status" value="1"/>
</dbReference>
<comment type="caution">
    <text evidence="10">The sequence shown here is derived from an EMBL/GenBank/DDBJ whole genome shotgun (WGS) entry which is preliminary data.</text>
</comment>
<dbReference type="Gene3D" id="1.10.10.1590">
    <property type="entry name" value="NADH-quinone oxidoreductase subunit E"/>
    <property type="match status" value="1"/>
</dbReference>
<dbReference type="PIRSF" id="PIRSF000216">
    <property type="entry name" value="NADH_DH_24kDa"/>
    <property type="match status" value="1"/>
</dbReference>
<evidence type="ECO:0000256" key="7">
    <source>
        <dbReference type="ARBA" id="ARBA00031580"/>
    </source>
</evidence>
<dbReference type="InterPro" id="IPR036249">
    <property type="entry name" value="Thioredoxin-like_sf"/>
</dbReference>
<dbReference type="GO" id="GO:0050136">
    <property type="term" value="F:NADH dehydrogenase (quinone) (non-electrogenic) activity"/>
    <property type="evidence" value="ECO:0007669"/>
    <property type="project" value="UniProtKB-EC"/>
</dbReference>
<evidence type="ECO:0000313" key="10">
    <source>
        <dbReference type="EMBL" id="MFA9460877.1"/>
    </source>
</evidence>
<dbReference type="RefSeq" id="WP_373655663.1">
    <property type="nucleotide sequence ID" value="NZ_JBGUAW010000005.1"/>
</dbReference>
<proteinExistence type="inferred from homology"/>
<organism evidence="10 11">
    <name type="scientific">Thiohalorhabdus methylotrophus</name>
    <dbReference type="NCBI Taxonomy" id="3242694"/>
    <lineage>
        <taxon>Bacteria</taxon>
        <taxon>Pseudomonadati</taxon>
        <taxon>Pseudomonadota</taxon>
        <taxon>Gammaproteobacteria</taxon>
        <taxon>Thiohalorhabdales</taxon>
        <taxon>Thiohalorhabdaceae</taxon>
        <taxon>Thiohalorhabdus</taxon>
    </lineage>
</organism>
<protein>
    <recommendedName>
        <fullName evidence="2">NADH-quinone oxidoreductase subunit E</fullName>
    </recommendedName>
    <alternativeName>
        <fullName evidence="7">NADH dehydrogenase I subunit E</fullName>
    </alternativeName>
    <alternativeName>
        <fullName evidence="8">NDH-1 subunit E</fullName>
    </alternativeName>
</protein>
<evidence type="ECO:0000256" key="6">
    <source>
        <dbReference type="ARBA" id="ARBA00023014"/>
    </source>
</evidence>
<reference evidence="10 11" key="1">
    <citation type="submission" date="2024-08" db="EMBL/GenBank/DDBJ databases">
        <title>Whole-genome sequencing of halo(alkali)philic microorganisms from hypersaline lakes.</title>
        <authorList>
            <person name="Sorokin D.Y."/>
            <person name="Merkel A.Y."/>
            <person name="Messina E."/>
            <person name="Yakimov M."/>
        </authorList>
    </citation>
    <scope>NUCLEOTIDE SEQUENCE [LARGE SCALE GENOMIC DNA]</scope>
    <source>
        <strain evidence="10 11">Cl-TMA</strain>
    </source>
</reference>
<dbReference type="Pfam" id="PF01257">
    <property type="entry name" value="2Fe-2S_thioredx"/>
    <property type="match status" value="1"/>
</dbReference>
<name>A0ABV4TU85_9GAMM</name>
<dbReference type="PANTHER" id="PTHR10371">
    <property type="entry name" value="NADH DEHYDROGENASE UBIQUINONE FLAVOPROTEIN 2, MITOCHONDRIAL"/>
    <property type="match status" value="1"/>
</dbReference>
<accession>A0ABV4TU85</accession>
<evidence type="ECO:0000256" key="9">
    <source>
        <dbReference type="ARBA" id="ARBA00034078"/>
    </source>
</evidence>
<dbReference type="EMBL" id="JBGUAW010000005">
    <property type="protein sequence ID" value="MFA9460877.1"/>
    <property type="molecule type" value="Genomic_DNA"/>
</dbReference>
<evidence type="ECO:0000256" key="1">
    <source>
        <dbReference type="ARBA" id="ARBA00010643"/>
    </source>
</evidence>
<keyword evidence="4" id="KW-0479">Metal-binding</keyword>
<sequence length="154" mass="16497">MLSEAERQAIVEERDRWADPRAAGVEALKAVQKHQGWVSDAALAEAAEVLGMPVAELDGVATFYNLIFRKPVGRHVILVCDSVSCWMLGQESLYAALQGKLGIAPGQTTGDGRFTLLPVCCLGQCERAPAVLIDGEPVGEVTTDGLDALLDRYS</sequence>
<dbReference type="CDD" id="cd03064">
    <property type="entry name" value="TRX_Fd_NuoE"/>
    <property type="match status" value="1"/>
</dbReference>